<protein>
    <submittedName>
        <fullName evidence="1">Uncharacterized protein</fullName>
    </submittedName>
</protein>
<sequence length="127" mass="13836">MPHCWGSLLAAMSLRKSHYPIGYSHLAPRRYAPNVCLHKIFSHFPGGLAAEQRGGSSASPNEHTATFARAVCFFGDLSPAAASTTHYLLHRTKKAHTHATIPSDSPRARPPTRPVTLPERANFIIVA</sequence>
<dbReference type="Proteomes" id="UP000837857">
    <property type="component" value="Chromosome 4"/>
</dbReference>
<keyword evidence="2" id="KW-1185">Reference proteome</keyword>
<name>A0ABN8IWL8_9NEOP</name>
<organism evidence="1 2">
    <name type="scientific">Iphiclides podalirius</name>
    <name type="common">scarce swallowtail</name>
    <dbReference type="NCBI Taxonomy" id="110791"/>
    <lineage>
        <taxon>Eukaryota</taxon>
        <taxon>Metazoa</taxon>
        <taxon>Ecdysozoa</taxon>
        <taxon>Arthropoda</taxon>
        <taxon>Hexapoda</taxon>
        <taxon>Insecta</taxon>
        <taxon>Pterygota</taxon>
        <taxon>Neoptera</taxon>
        <taxon>Endopterygota</taxon>
        <taxon>Lepidoptera</taxon>
        <taxon>Glossata</taxon>
        <taxon>Ditrysia</taxon>
        <taxon>Papilionoidea</taxon>
        <taxon>Papilionidae</taxon>
        <taxon>Papilioninae</taxon>
        <taxon>Iphiclides</taxon>
    </lineage>
</organism>
<accession>A0ABN8IWL8</accession>
<evidence type="ECO:0000313" key="1">
    <source>
        <dbReference type="EMBL" id="CAH2067057.1"/>
    </source>
</evidence>
<reference evidence="1" key="1">
    <citation type="submission" date="2022-03" db="EMBL/GenBank/DDBJ databases">
        <authorList>
            <person name="Martin H S."/>
        </authorList>
    </citation>
    <scope>NUCLEOTIDE SEQUENCE</scope>
</reference>
<proteinExistence type="predicted"/>
<dbReference type="EMBL" id="OW152816">
    <property type="protein sequence ID" value="CAH2067057.1"/>
    <property type="molecule type" value="Genomic_DNA"/>
</dbReference>
<evidence type="ECO:0000313" key="2">
    <source>
        <dbReference type="Proteomes" id="UP000837857"/>
    </source>
</evidence>
<gene>
    <name evidence="1" type="ORF">IPOD504_LOCUS13706</name>
</gene>
<feature type="non-terminal residue" evidence="1">
    <location>
        <position position="1"/>
    </location>
</feature>